<organism evidence="1 2">
    <name type="scientific">Streptomyces varsoviensis</name>
    <dbReference type="NCBI Taxonomy" id="67373"/>
    <lineage>
        <taxon>Bacteria</taxon>
        <taxon>Bacillati</taxon>
        <taxon>Actinomycetota</taxon>
        <taxon>Actinomycetes</taxon>
        <taxon>Kitasatosporales</taxon>
        <taxon>Streptomycetaceae</taxon>
        <taxon>Streptomyces</taxon>
    </lineage>
</organism>
<sequence length="76" mass="7749">GPPDGDLRAQAGAPQALGAPQAPGAEILDGIARACAAALAGYKKPVAVYAVPEIPRNAAGKTDRQALRRSLPRHLN</sequence>
<dbReference type="SUPFAM" id="SSF56801">
    <property type="entry name" value="Acetyl-CoA synthetase-like"/>
    <property type="match status" value="1"/>
</dbReference>
<evidence type="ECO:0000313" key="2">
    <source>
        <dbReference type="Proteomes" id="UP000037020"/>
    </source>
</evidence>
<feature type="non-terminal residue" evidence="1">
    <location>
        <position position="1"/>
    </location>
</feature>
<protein>
    <recommendedName>
        <fullName evidence="3">AMP-binding enzyme C-terminal domain-containing protein</fullName>
    </recommendedName>
</protein>
<proteinExistence type="predicted"/>
<comment type="caution">
    <text evidence="1">The sequence shown here is derived from an EMBL/GenBank/DDBJ whole genome shotgun (WGS) entry which is preliminary data.</text>
</comment>
<evidence type="ECO:0000313" key="1">
    <source>
        <dbReference type="EMBL" id="KOG91642.1"/>
    </source>
</evidence>
<keyword evidence="2" id="KW-1185">Reference proteome</keyword>
<name>A0ABR5JE67_9ACTN</name>
<dbReference type="Proteomes" id="UP000037020">
    <property type="component" value="Unassembled WGS sequence"/>
</dbReference>
<reference evidence="1 2" key="1">
    <citation type="submission" date="2015-07" db="EMBL/GenBank/DDBJ databases">
        <authorList>
            <person name="Ju K.-S."/>
            <person name="Doroghazi J.R."/>
            <person name="Metcalf W.W."/>
        </authorList>
    </citation>
    <scope>NUCLEOTIDE SEQUENCE [LARGE SCALE GENOMIC DNA]</scope>
    <source>
        <strain evidence="1 2">NRRL B-3589</strain>
    </source>
</reference>
<evidence type="ECO:0008006" key="3">
    <source>
        <dbReference type="Google" id="ProtNLM"/>
    </source>
</evidence>
<accession>A0ABR5JE67</accession>
<dbReference type="EMBL" id="LGUT01000155">
    <property type="protein sequence ID" value="KOG91642.1"/>
    <property type="molecule type" value="Genomic_DNA"/>
</dbReference>
<dbReference type="InterPro" id="IPR045851">
    <property type="entry name" value="AMP-bd_C_sf"/>
</dbReference>
<gene>
    <name evidence="1" type="ORF">ADK38_02050</name>
</gene>
<dbReference type="Gene3D" id="3.30.300.30">
    <property type="match status" value="1"/>
</dbReference>